<feature type="chain" id="PRO_5047543403" evidence="1">
    <location>
        <begin position="18"/>
        <end position="326"/>
    </location>
</feature>
<accession>A0ABW9GCN2</accession>
<comment type="caution">
    <text evidence="3">The sequence shown here is derived from an EMBL/GenBank/DDBJ whole genome shotgun (WGS) entry which is preliminary data.</text>
</comment>
<proteinExistence type="predicted"/>
<dbReference type="SUPFAM" id="SSF53850">
    <property type="entry name" value="Periplasmic binding protein-like II"/>
    <property type="match status" value="1"/>
</dbReference>
<keyword evidence="4" id="KW-1185">Reference proteome</keyword>
<name>A0ABW9GCN2_9GAMM</name>
<organism evidence="3 4">
    <name type="scientific">Celerinatantimonas yamalensis</name>
    <dbReference type="NCBI Taxonomy" id="559956"/>
    <lineage>
        <taxon>Bacteria</taxon>
        <taxon>Pseudomonadati</taxon>
        <taxon>Pseudomonadota</taxon>
        <taxon>Gammaproteobacteria</taxon>
        <taxon>Celerinatantimonadaceae</taxon>
        <taxon>Celerinatantimonas</taxon>
    </lineage>
</organism>
<reference evidence="3 4" key="1">
    <citation type="journal article" date="2013" name="Int. J. Syst. Evol. Microbiol.">
        <title>Celerinatantimonas yamalensis sp. nov., a cold-adapted diazotrophic bacterium from a cold permafrost brine.</title>
        <authorList>
            <person name="Shcherbakova V."/>
            <person name="Chuvilskaya N."/>
            <person name="Rivkina E."/>
            <person name="Demidov N."/>
            <person name="Uchaeva V."/>
            <person name="Suetin S."/>
            <person name="Suzina N."/>
            <person name="Gilichinsky D."/>
        </authorList>
    </citation>
    <scope>NUCLEOTIDE SEQUENCE [LARGE SCALE GENOMIC DNA]</scope>
    <source>
        <strain evidence="3 4">C7</strain>
    </source>
</reference>
<evidence type="ECO:0000256" key="1">
    <source>
        <dbReference type="SAM" id="SignalP"/>
    </source>
</evidence>
<keyword evidence="1" id="KW-0732">Signal</keyword>
<evidence type="ECO:0000313" key="4">
    <source>
        <dbReference type="Proteomes" id="UP001629953"/>
    </source>
</evidence>
<evidence type="ECO:0000313" key="3">
    <source>
        <dbReference type="EMBL" id="MFM2486803.1"/>
    </source>
</evidence>
<dbReference type="Gene3D" id="3.40.190.10">
    <property type="entry name" value="Periplasmic binding protein-like II"/>
    <property type="match status" value="1"/>
</dbReference>
<dbReference type="CDD" id="cd13638">
    <property type="entry name" value="PBP2_EcProx_like"/>
    <property type="match status" value="1"/>
</dbReference>
<protein>
    <submittedName>
        <fullName evidence="3">Glycine betaine/L-proline ABC transporter substrate-binding protein ProX</fullName>
    </submittedName>
</protein>
<dbReference type="Pfam" id="PF04069">
    <property type="entry name" value="OpuAC"/>
    <property type="match status" value="1"/>
</dbReference>
<dbReference type="EMBL" id="JBEQCT010000011">
    <property type="protein sequence ID" value="MFM2486803.1"/>
    <property type="molecule type" value="Genomic_DNA"/>
</dbReference>
<dbReference type="InterPro" id="IPR007210">
    <property type="entry name" value="ABC_Gly_betaine_transp_sub-bd"/>
</dbReference>
<dbReference type="Gene3D" id="3.40.190.100">
    <property type="entry name" value="Glycine betaine-binding periplasmic protein, domain 2"/>
    <property type="match status" value="1"/>
</dbReference>
<evidence type="ECO:0000259" key="2">
    <source>
        <dbReference type="Pfam" id="PF04069"/>
    </source>
</evidence>
<dbReference type="NCBIfam" id="NF008334">
    <property type="entry name" value="PRK11119.1"/>
    <property type="match status" value="1"/>
</dbReference>
<feature type="signal peptide" evidence="1">
    <location>
        <begin position="1"/>
        <end position="17"/>
    </location>
</feature>
<sequence length="326" mass="36140">MRLLGLATCLIATPTLASTTLPGAGKVVTPVQSTINEETFQTLLVSKALEKLGYDVKPIKQVSYNVAFTAVANGDATFLADSWQPLQKDKYIKAGGDKVFYRKGVYIANSAQGYMIDKKTADKYHITNIEQLKDPKIAKLFDENGDGKADLTSCNPGWSCSDVIAYQMKEYGLSQTVETQSGNYAAIIANTIARYKEGKPILYYTWMPYWVSGVLVPRKNVVWLQVPFSAIPDKPNADTQLANGENYGFRMNNQRIVANKKWAKANPAAAKLFAVMKLSVNDVSAENLMMRHGQSSEQDISHHVDAWIKAHQSTFNHWIQMAMQAG</sequence>
<dbReference type="RefSeq" id="WP_408625128.1">
    <property type="nucleotide sequence ID" value="NZ_JBEQCT010000011.1"/>
</dbReference>
<gene>
    <name evidence="3" type="primary">proX</name>
    <name evidence="3" type="ORF">ABUE30_17360</name>
</gene>
<dbReference type="Proteomes" id="UP001629953">
    <property type="component" value="Unassembled WGS sequence"/>
</dbReference>
<feature type="domain" description="ABC-type glycine betaine transport system substrate-binding" evidence="2">
    <location>
        <begin position="28"/>
        <end position="309"/>
    </location>
</feature>